<gene>
    <name evidence="1" type="ORF">SAMN05216456_3669</name>
</gene>
<evidence type="ECO:0000313" key="2">
    <source>
        <dbReference type="Proteomes" id="UP000199074"/>
    </source>
</evidence>
<dbReference type="EMBL" id="FPCK01000006">
    <property type="protein sequence ID" value="SFV38939.1"/>
    <property type="molecule type" value="Genomic_DNA"/>
</dbReference>
<sequence>MANGVLVTRDSSGYGSVHALRVAGTSVNTAYQCIDDEVLLYRPRDITPGSYIGTAKVTDVWARRGKHHILIELEDILLFNEPLGLSPDGRYLDQSIVDATGNLVFQATAPGLHLISRSDFSAIVRRAGVHFFSHPSQPAFDPEMHLESGGSLLPPLAVRATRSVLVRSPLRNRCLDVYGWRCMFSGRNLDLPHGASLLEASHFHPLRFRGLDELSNIGIKTPILHKLWEYGYFALRADGTILFAPDFPDLYRAEFNGRTEAEFPRYRKHRPNPSYLEFHRTELYEKQIQNRMTGGGRQ</sequence>
<accession>A0A1I7NWB4</accession>
<dbReference type="RefSeq" id="WP_139232634.1">
    <property type="nucleotide sequence ID" value="NZ_FPCK01000006.1"/>
</dbReference>
<dbReference type="STRING" id="429728.SAMN05216456_3669"/>
<reference evidence="1 2" key="1">
    <citation type="submission" date="2016-10" db="EMBL/GenBank/DDBJ databases">
        <authorList>
            <person name="de Groot N.N."/>
        </authorList>
    </citation>
    <scope>NUCLEOTIDE SEQUENCE [LARGE SCALE GENOMIC DNA]</scope>
    <source>
        <strain evidence="1 2">IPL20</strain>
    </source>
</reference>
<dbReference type="OrthoDB" id="7181882at2"/>
<evidence type="ECO:0008006" key="3">
    <source>
        <dbReference type="Google" id="ProtNLM"/>
    </source>
</evidence>
<proteinExistence type="predicted"/>
<keyword evidence="2" id="KW-1185">Reference proteome</keyword>
<dbReference type="Proteomes" id="UP000199074">
    <property type="component" value="Unassembled WGS sequence"/>
</dbReference>
<dbReference type="AlphaFoldDB" id="A0A1I7NWB4"/>
<organism evidence="1 2">
    <name type="scientific">Devosia crocina</name>
    <dbReference type="NCBI Taxonomy" id="429728"/>
    <lineage>
        <taxon>Bacteria</taxon>
        <taxon>Pseudomonadati</taxon>
        <taxon>Pseudomonadota</taxon>
        <taxon>Alphaproteobacteria</taxon>
        <taxon>Hyphomicrobiales</taxon>
        <taxon>Devosiaceae</taxon>
        <taxon>Devosia</taxon>
    </lineage>
</organism>
<name>A0A1I7NWB4_9HYPH</name>
<protein>
    <recommendedName>
        <fullName evidence="3">HNH endonuclease</fullName>
    </recommendedName>
</protein>
<evidence type="ECO:0000313" key="1">
    <source>
        <dbReference type="EMBL" id="SFV38939.1"/>
    </source>
</evidence>